<comment type="caution">
    <text evidence="5">The sequence shown here is derived from an EMBL/GenBank/DDBJ whole genome shotgun (WGS) entry which is preliminary data.</text>
</comment>
<feature type="domain" description="HTH gntR-type" evidence="4">
    <location>
        <begin position="10"/>
        <end position="77"/>
    </location>
</feature>
<dbReference type="EMBL" id="LQPZ01000012">
    <property type="protein sequence ID" value="ORX07206.1"/>
    <property type="molecule type" value="Genomic_DNA"/>
</dbReference>
<proteinExistence type="predicted"/>
<dbReference type="PROSITE" id="PS50949">
    <property type="entry name" value="HTH_GNTR"/>
    <property type="match status" value="1"/>
</dbReference>
<reference evidence="5 6" key="1">
    <citation type="submission" date="2016-01" db="EMBL/GenBank/DDBJ databases">
        <title>The new phylogeny of the genus Mycobacterium.</title>
        <authorList>
            <person name="Tarcisio F."/>
            <person name="Conor M."/>
            <person name="Antonella G."/>
            <person name="Elisabetta G."/>
            <person name="Giulia F.S."/>
            <person name="Sara T."/>
            <person name="Anna F."/>
            <person name="Clotilde B."/>
            <person name="Roberto B."/>
            <person name="Veronica D.S."/>
            <person name="Fabio R."/>
            <person name="Monica P."/>
            <person name="Olivier J."/>
            <person name="Enrico T."/>
            <person name="Nicola S."/>
        </authorList>
    </citation>
    <scope>NUCLEOTIDE SEQUENCE [LARGE SCALE GENOMIC DNA]</scope>
    <source>
        <strain evidence="5 6">DSM 44153</strain>
    </source>
</reference>
<dbReference type="Gene3D" id="1.10.10.10">
    <property type="entry name" value="Winged helix-like DNA-binding domain superfamily/Winged helix DNA-binding domain"/>
    <property type="match status" value="1"/>
</dbReference>
<keyword evidence="1" id="KW-0805">Transcription regulation</keyword>
<dbReference type="CDD" id="cd07377">
    <property type="entry name" value="WHTH_GntR"/>
    <property type="match status" value="1"/>
</dbReference>
<sequence length="230" mass="25201">MTGAELPSRSHLSEQVAHYVRRRIFDGSYPAGAFVRLDQLAAELEISVTPVREALVGLRAEGLLDQQPHRGFVVLPLTERDIGDVSAVQAHIGGELAARAAEGIDEDRLGELHRVQTQLEQAYRRRDDASAVRLNHEFHRLINVAAGSPKLAQLMSQITRYAPESVFPLVAGWPARSQGHHRTILAALGRRDPEAARAAMAEHLAAGADPMIAHLRAHGVLCAGRRHRDD</sequence>
<keyword evidence="3" id="KW-0804">Transcription</keyword>
<keyword evidence="2" id="KW-0238">DNA-binding</keyword>
<dbReference type="STRING" id="1798.AWC30_00090"/>
<evidence type="ECO:0000256" key="2">
    <source>
        <dbReference type="ARBA" id="ARBA00023125"/>
    </source>
</evidence>
<evidence type="ECO:0000256" key="1">
    <source>
        <dbReference type="ARBA" id="ARBA00023015"/>
    </source>
</evidence>
<dbReference type="AlphaFoldDB" id="A0A1X2ENP8"/>
<dbReference type="Pfam" id="PF07729">
    <property type="entry name" value="FCD"/>
    <property type="match status" value="1"/>
</dbReference>
<dbReference type="SMART" id="SM00345">
    <property type="entry name" value="HTH_GNTR"/>
    <property type="match status" value="1"/>
</dbReference>
<dbReference type="PANTHER" id="PTHR43537">
    <property type="entry name" value="TRANSCRIPTIONAL REGULATOR, GNTR FAMILY"/>
    <property type="match status" value="1"/>
</dbReference>
<protein>
    <submittedName>
        <fullName evidence="5">GntR family transcriptional regulator</fullName>
    </submittedName>
</protein>
<keyword evidence="6" id="KW-1185">Reference proteome</keyword>
<dbReference type="OrthoDB" id="3864082at2"/>
<name>A0A1X2ENP8_9MYCO</name>
<dbReference type="SUPFAM" id="SSF46785">
    <property type="entry name" value="Winged helix' DNA-binding domain"/>
    <property type="match status" value="1"/>
</dbReference>
<dbReference type="InterPro" id="IPR011711">
    <property type="entry name" value="GntR_C"/>
</dbReference>
<evidence type="ECO:0000256" key="3">
    <source>
        <dbReference type="ARBA" id="ARBA00023163"/>
    </source>
</evidence>
<dbReference type="InterPro" id="IPR000524">
    <property type="entry name" value="Tscrpt_reg_HTH_GntR"/>
</dbReference>
<dbReference type="SMART" id="SM00895">
    <property type="entry name" value="FCD"/>
    <property type="match status" value="1"/>
</dbReference>
<evidence type="ECO:0000313" key="5">
    <source>
        <dbReference type="EMBL" id="ORX07206.1"/>
    </source>
</evidence>
<dbReference type="GO" id="GO:0003700">
    <property type="term" value="F:DNA-binding transcription factor activity"/>
    <property type="evidence" value="ECO:0007669"/>
    <property type="project" value="InterPro"/>
</dbReference>
<evidence type="ECO:0000313" key="6">
    <source>
        <dbReference type="Proteomes" id="UP000193090"/>
    </source>
</evidence>
<gene>
    <name evidence="5" type="ORF">AWC30_00090</name>
</gene>
<dbReference type="PANTHER" id="PTHR43537:SF24">
    <property type="entry name" value="GLUCONATE OPERON TRANSCRIPTIONAL REPRESSOR"/>
    <property type="match status" value="1"/>
</dbReference>
<dbReference type="Pfam" id="PF00392">
    <property type="entry name" value="GntR"/>
    <property type="match status" value="1"/>
</dbReference>
<dbReference type="InterPro" id="IPR036390">
    <property type="entry name" value="WH_DNA-bd_sf"/>
</dbReference>
<dbReference type="InterPro" id="IPR036388">
    <property type="entry name" value="WH-like_DNA-bd_sf"/>
</dbReference>
<dbReference type="SUPFAM" id="SSF48008">
    <property type="entry name" value="GntR ligand-binding domain-like"/>
    <property type="match status" value="1"/>
</dbReference>
<dbReference type="RefSeq" id="WP_085108789.1">
    <property type="nucleotide sequence ID" value="NZ_JACKSN010000140.1"/>
</dbReference>
<dbReference type="InterPro" id="IPR008920">
    <property type="entry name" value="TF_FadR/GntR_C"/>
</dbReference>
<dbReference type="GO" id="GO:0003677">
    <property type="term" value="F:DNA binding"/>
    <property type="evidence" value="ECO:0007669"/>
    <property type="project" value="UniProtKB-KW"/>
</dbReference>
<evidence type="ECO:0000259" key="4">
    <source>
        <dbReference type="PROSITE" id="PS50949"/>
    </source>
</evidence>
<accession>A0A1X2ENP8</accession>
<dbReference type="Gene3D" id="1.20.120.530">
    <property type="entry name" value="GntR ligand-binding domain-like"/>
    <property type="match status" value="1"/>
</dbReference>
<dbReference type="Proteomes" id="UP000193090">
    <property type="component" value="Unassembled WGS sequence"/>
</dbReference>
<organism evidence="5 6">
    <name type="scientific">Mycolicibacillus trivialis</name>
    <dbReference type="NCBI Taxonomy" id="1798"/>
    <lineage>
        <taxon>Bacteria</taxon>
        <taxon>Bacillati</taxon>
        <taxon>Actinomycetota</taxon>
        <taxon>Actinomycetes</taxon>
        <taxon>Mycobacteriales</taxon>
        <taxon>Mycobacteriaceae</taxon>
        <taxon>Mycolicibacillus</taxon>
    </lineage>
</organism>